<dbReference type="HOGENOM" id="CLU_640997_0_0_1"/>
<feature type="compositionally biased region" description="Polar residues" evidence="1">
    <location>
        <begin position="60"/>
        <end position="101"/>
    </location>
</feature>
<sequence length="428" mass="47217">MANYNAELPFHTTELPFPTVAGPQPAHPQSALFQVDTDIDPNSFLPAFLLDLAADSTNALSSSSLEPYNPQRANFDQRSDQISQGGSSQPHQNNYFAQSEPQRGYRSDQIGQGSSTQPYQYNDAAQSEPQRGHSLNQFGPGYSSGQQHYNGPRAPQSEPQQGHPSDQLGQGYSHRQQQSSGLRVPQSEPQRGYSMDEFNRGHSSGQQQYRGVAQEDFHQSHQFNRTSQKQPQRNLRLGPGDFSSQQQYNGPRAPRSEPQRGYDWNHFGQANIGQSHPGNRASQKRPRNDSAGLEQDSRALQSYPGSAQNSDVVSQDMSQPNSRVEHSVVNLPESQPEGQVWQQYVRPQTPVPKAGRKPKKARTEPAPAPALAPEPTPAPLPLANVGINFAALVSAKSYFAARAKASDLFLPPTELDYTMESDFDVVFP</sequence>
<gene>
    <name evidence="2" type="ORF">GALMADRAFT_607166</name>
</gene>
<keyword evidence="3" id="KW-1185">Reference proteome</keyword>
<reference evidence="3" key="1">
    <citation type="journal article" date="2014" name="Proc. Natl. Acad. Sci. U.S.A.">
        <title>Extensive sampling of basidiomycete genomes demonstrates inadequacy of the white-rot/brown-rot paradigm for wood decay fungi.</title>
        <authorList>
            <person name="Riley R."/>
            <person name="Salamov A.A."/>
            <person name="Brown D.W."/>
            <person name="Nagy L.G."/>
            <person name="Floudas D."/>
            <person name="Held B.W."/>
            <person name="Levasseur A."/>
            <person name="Lombard V."/>
            <person name="Morin E."/>
            <person name="Otillar R."/>
            <person name="Lindquist E.A."/>
            <person name="Sun H."/>
            <person name="LaButti K.M."/>
            <person name="Schmutz J."/>
            <person name="Jabbour D."/>
            <person name="Luo H."/>
            <person name="Baker S.E."/>
            <person name="Pisabarro A.G."/>
            <person name="Walton J.D."/>
            <person name="Blanchette R.A."/>
            <person name="Henrissat B."/>
            <person name="Martin F."/>
            <person name="Cullen D."/>
            <person name="Hibbett D.S."/>
            <person name="Grigoriev I.V."/>
        </authorList>
    </citation>
    <scope>NUCLEOTIDE SEQUENCE [LARGE SCALE GENOMIC DNA]</scope>
    <source>
        <strain evidence="3">CBS 339.88</strain>
    </source>
</reference>
<accession>A0A067S2Q0</accession>
<feature type="region of interest" description="Disordered" evidence="1">
    <location>
        <begin position="348"/>
        <end position="375"/>
    </location>
</feature>
<feature type="compositionally biased region" description="Pro residues" evidence="1">
    <location>
        <begin position="366"/>
        <end position="375"/>
    </location>
</feature>
<evidence type="ECO:0000313" key="2">
    <source>
        <dbReference type="EMBL" id="KDR65046.1"/>
    </source>
</evidence>
<dbReference type="AlphaFoldDB" id="A0A067S2Q0"/>
<dbReference type="Proteomes" id="UP000027222">
    <property type="component" value="Unassembled WGS sequence"/>
</dbReference>
<evidence type="ECO:0000256" key="1">
    <source>
        <dbReference type="SAM" id="MobiDB-lite"/>
    </source>
</evidence>
<feature type="compositionally biased region" description="Polar residues" evidence="1">
    <location>
        <begin position="271"/>
        <end position="281"/>
    </location>
</feature>
<feature type="region of interest" description="Disordered" evidence="1">
    <location>
        <begin position="60"/>
        <end position="322"/>
    </location>
</feature>
<evidence type="ECO:0000313" key="3">
    <source>
        <dbReference type="Proteomes" id="UP000027222"/>
    </source>
</evidence>
<feature type="compositionally biased region" description="Polar residues" evidence="1">
    <location>
        <begin position="109"/>
        <end position="149"/>
    </location>
</feature>
<feature type="compositionally biased region" description="Polar residues" evidence="1">
    <location>
        <begin position="220"/>
        <end position="233"/>
    </location>
</feature>
<proteinExistence type="predicted"/>
<feature type="compositionally biased region" description="Polar residues" evidence="1">
    <location>
        <begin position="298"/>
        <end position="322"/>
    </location>
</feature>
<organism evidence="2 3">
    <name type="scientific">Galerina marginata (strain CBS 339.88)</name>
    <dbReference type="NCBI Taxonomy" id="685588"/>
    <lineage>
        <taxon>Eukaryota</taxon>
        <taxon>Fungi</taxon>
        <taxon>Dikarya</taxon>
        <taxon>Basidiomycota</taxon>
        <taxon>Agaricomycotina</taxon>
        <taxon>Agaricomycetes</taxon>
        <taxon>Agaricomycetidae</taxon>
        <taxon>Agaricales</taxon>
        <taxon>Agaricineae</taxon>
        <taxon>Strophariaceae</taxon>
        <taxon>Galerina</taxon>
    </lineage>
</organism>
<feature type="compositionally biased region" description="Polar residues" evidence="1">
    <location>
        <begin position="157"/>
        <end position="181"/>
    </location>
</feature>
<protein>
    <submittedName>
        <fullName evidence="2">Uncharacterized protein</fullName>
    </submittedName>
</protein>
<name>A0A067S2Q0_GALM3</name>
<dbReference type="EMBL" id="KL142555">
    <property type="protein sequence ID" value="KDR65046.1"/>
    <property type="molecule type" value="Genomic_DNA"/>
</dbReference>